<comment type="cofactor">
    <cofactor evidence="1">
        <name>thiamine diphosphate</name>
        <dbReference type="ChEBI" id="CHEBI:58937"/>
    </cofactor>
</comment>
<dbReference type="PROSITE" id="PS00187">
    <property type="entry name" value="TPP_ENZYMES"/>
    <property type="match status" value="1"/>
</dbReference>
<feature type="domain" description="Thiamine pyrophosphate enzyme central" evidence="5">
    <location>
        <begin position="192"/>
        <end position="325"/>
    </location>
</feature>
<protein>
    <submittedName>
        <fullName evidence="8">Acetolactate synthase-1/2/3 large subunit</fullName>
        <ecNumber evidence="8">2.2.1.6</ecNumber>
    </submittedName>
</protein>
<dbReference type="EMBL" id="JAGGJV010000007">
    <property type="protein sequence ID" value="MBP1860588.1"/>
    <property type="molecule type" value="Genomic_DNA"/>
</dbReference>
<evidence type="ECO:0000256" key="3">
    <source>
        <dbReference type="ARBA" id="ARBA00023052"/>
    </source>
</evidence>
<dbReference type="InterPro" id="IPR012000">
    <property type="entry name" value="Thiamin_PyroP_enz_cen_dom"/>
</dbReference>
<dbReference type="InterPro" id="IPR011766">
    <property type="entry name" value="TPP_enzyme_TPP-bd"/>
</dbReference>
<dbReference type="InterPro" id="IPR000399">
    <property type="entry name" value="TPP-bd_CS"/>
</dbReference>
<evidence type="ECO:0000256" key="1">
    <source>
        <dbReference type="ARBA" id="ARBA00001964"/>
    </source>
</evidence>
<dbReference type="GO" id="GO:0003984">
    <property type="term" value="F:acetolactate synthase activity"/>
    <property type="evidence" value="ECO:0007669"/>
    <property type="project" value="UniProtKB-EC"/>
</dbReference>
<evidence type="ECO:0000259" key="6">
    <source>
        <dbReference type="Pfam" id="PF02775"/>
    </source>
</evidence>
<dbReference type="SUPFAM" id="SSF52467">
    <property type="entry name" value="DHS-like NAD/FAD-binding domain"/>
    <property type="match status" value="1"/>
</dbReference>
<organism evidence="8 9">
    <name type="scientific">Rhizobium herbae</name>
    <dbReference type="NCBI Taxonomy" id="508661"/>
    <lineage>
        <taxon>Bacteria</taxon>
        <taxon>Pseudomonadati</taxon>
        <taxon>Pseudomonadota</taxon>
        <taxon>Alphaproteobacteria</taxon>
        <taxon>Hyphomicrobiales</taxon>
        <taxon>Rhizobiaceae</taxon>
        <taxon>Rhizobium/Agrobacterium group</taxon>
        <taxon>Rhizobium</taxon>
    </lineage>
</organism>
<comment type="similarity">
    <text evidence="2 4">Belongs to the TPP enzyme family.</text>
</comment>
<dbReference type="Pfam" id="PF02775">
    <property type="entry name" value="TPP_enzyme_C"/>
    <property type="match status" value="1"/>
</dbReference>
<dbReference type="InterPro" id="IPR029061">
    <property type="entry name" value="THDP-binding"/>
</dbReference>
<dbReference type="PANTHER" id="PTHR18968:SF13">
    <property type="entry name" value="ACETOLACTATE SYNTHASE CATALYTIC SUBUNIT, MITOCHONDRIAL"/>
    <property type="match status" value="1"/>
</dbReference>
<dbReference type="CDD" id="cd00568">
    <property type="entry name" value="TPP_enzymes"/>
    <property type="match status" value="1"/>
</dbReference>
<feature type="domain" description="Thiamine pyrophosphate enzyme N-terminal TPP-binding" evidence="7">
    <location>
        <begin position="4"/>
        <end position="120"/>
    </location>
</feature>
<proteinExistence type="inferred from homology"/>
<keyword evidence="9" id="KW-1185">Reference proteome</keyword>
<dbReference type="RefSeq" id="WP_209854572.1">
    <property type="nucleotide sequence ID" value="NZ_JAGGJV010000007.1"/>
</dbReference>
<gene>
    <name evidence="8" type="ORF">J2Z75_004109</name>
</gene>
<dbReference type="InterPro" id="IPR045229">
    <property type="entry name" value="TPP_enz"/>
</dbReference>
<evidence type="ECO:0000313" key="8">
    <source>
        <dbReference type="EMBL" id="MBP1860588.1"/>
    </source>
</evidence>
<dbReference type="Pfam" id="PF00205">
    <property type="entry name" value="TPP_enzyme_M"/>
    <property type="match status" value="1"/>
</dbReference>
<dbReference type="SUPFAM" id="SSF52518">
    <property type="entry name" value="Thiamin diphosphate-binding fold (THDP-binding)"/>
    <property type="match status" value="2"/>
</dbReference>
<dbReference type="InterPro" id="IPR029035">
    <property type="entry name" value="DHS-like_NAD/FAD-binding_dom"/>
</dbReference>
<comment type="caution">
    <text evidence="8">The sequence shown here is derived from an EMBL/GenBank/DDBJ whole genome shotgun (WGS) entry which is preliminary data.</text>
</comment>
<sequence length="537" mass="55992">MISTGMYLTKLLVSYGVDTVFGIPGVHTVELYRGLAGSPIRHVTPRHEQGAGFMADGYARATGKPGVCFIITGPGMTNIVTAMGQAYGDSIPMLVISTVNAHGRMGSGEGWLHELPNQQALVSGVSAFSCTVNRPEELAPALARAFAVFDSARPRPVHIELPINVMLASAEHLAVPEKPVRLTRPAGDAEALKAAAALLDGAKTPVILAGGGAIRAAAQIRALAERLDAPVAMTTNGRGILPPGHTLAVNLSASMPATRSLIELADVVLGIGTELGPTDYDMYEDGFFSIPGAFIRVDIDPAQLMRTRAPEIGIVGDAAKCAAALLDLVSARVQDGAARAAQVETLVHHDVPSAMLDDLIILETIRDTLPDVLIAGDSTQLVYAGNTAYEAAYPGSYFNSATGYGTLGYGLPAGIGAKVGRPDRPVVVLAGDGGLQFSLAELASAMEAKAPVILMLHDNGGYGEIKSYMVAKNIPPLGVDLHTPDFIAIGRAYGWHAERLESYDALKPALEAALARGVPTMLVFGDAVRAQAAGGKR</sequence>
<dbReference type="Proteomes" id="UP000823786">
    <property type="component" value="Unassembled WGS sequence"/>
</dbReference>
<evidence type="ECO:0000256" key="4">
    <source>
        <dbReference type="RuleBase" id="RU362132"/>
    </source>
</evidence>
<dbReference type="PANTHER" id="PTHR18968">
    <property type="entry name" value="THIAMINE PYROPHOSPHATE ENZYMES"/>
    <property type="match status" value="1"/>
</dbReference>
<dbReference type="EC" id="2.2.1.6" evidence="8"/>
<dbReference type="Gene3D" id="3.40.50.1220">
    <property type="entry name" value="TPP-binding domain"/>
    <property type="match status" value="1"/>
</dbReference>
<name>A0ABS4ERK7_9HYPH</name>
<dbReference type="NCBIfam" id="NF005712">
    <property type="entry name" value="PRK07524.1"/>
    <property type="match status" value="1"/>
</dbReference>
<feature type="domain" description="Thiamine pyrophosphate enzyme TPP-binding" evidence="6">
    <location>
        <begin position="384"/>
        <end position="522"/>
    </location>
</feature>
<dbReference type="CDD" id="cd07035">
    <property type="entry name" value="TPP_PYR_POX_like"/>
    <property type="match status" value="1"/>
</dbReference>
<evidence type="ECO:0000313" key="9">
    <source>
        <dbReference type="Proteomes" id="UP000823786"/>
    </source>
</evidence>
<evidence type="ECO:0000256" key="2">
    <source>
        <dbReference type="ARBA" id="ARBA00007812"/>
    </source>
</evidence>
<dbReference type="Gene3D" id="3.40.50.970">
    <property type="match status" value="2"/>
</dbReference>
<evidence type="ECO:0000259" key="7">
    <source>
        <dbReference type="Pfam" id="PF02776"/>
    </source>
</evidence>
<keyword evidence="3 4" id="KW-0786">Thiamine pyrophosphate</keyword>
<dbReference type="InterPro" id="IPR012001">
    <property type="entry name" value="Thiamin_PyroP_enz_TPP-bd_dom"/>
</dbReference>
<dbReference type="Pfam" id="PF02776">
    <property type="entry name" value="TPP_enzyme_N"/>
    <property type="match status" value="1"/>
</dbReference>
<reference evidence="8 9" key="1">
    <citation type="submission" date="2021-03" db="EMBL/GenBank/DDBJ databases">
        <title>Genomic Encyclopedia of Type Strains, Phase IV (KMG-IV): sequencing the most valuable type-strain genomes for metagenomic binning, comparative biology and taxonomic classification.</title>
        <authorList>
            <person name="Goeker M."/>
        </authorList>
    </citation>
    <scope>NUCLEOTIDE SEQUENCE [LARGE SCALE GENOMIC DNA]</scope>
    <source>
        <strain evidence="8 9">DSM 26427</strain>
    </source>
</reference>
<accession>A0ABS4ERK7</accession>
<keyword evidence="8" id="KW-0808">Transferase</keyword>
<evidence type="ECO:0000259" key="5">
    <source>
        <dbReference type="Pfam" id="PF00205"/>
    </source>
</evidence>